<dbReference type="InterPro" id="IPR002661">
    <property type="entry name" value="Ribosome_recyc_fac"/>
</dbReference>
<dbReference type="InterPro" id="IPR036191">
    <property type="entry name" value="RRF_sf"/>
</dbReference>
<sequence length="184" mass="20847">MKELYQEYDVKMQKTIEVVVSDFAGVRAGRANAAVLDKITVEYYGTETPIQQVASISTPDARTLVIQPWDGTLLKAVEKALLASELGINPQNDGKVIRLIFPQLTEERRKELTKQVKKYGEGGKVAIRNIRRDAMEKFKAMKKKSELTEDDLKELEEAMQKLTDKRCKEIDDLTAKKEAELMAV</sequence>
<dbReference type="InterPro" id="IPR023584">
    <property type="entry name" value="Ribosome_recyc_fac_dom"/>
</dbReference>
<evidence type="ECO:0000313" key="9">
    <source>
        <dbReference type="Proteomes" id="UP000260649"/>
    </source>
</evidence>
<reference evidence="8 9" key="1">
    <citation type="submission" date="2018-07" db="EMBL/GenBank/DDBJ databases">
        <title>GABA Modulating Bacteria of the Human Gut Microbiota.</title>
        <authorList>
            <person name="Strandwitz P."/>
            <person name="Kim K.H."/>
            <person name="Terekhova D."/>
            <person name="Liu J.K."/>
            <person name="Sharma A."/>
            <person name="Levering J."/>
            <person name="Mcdonald D."/>
            <person name="Dietrich D."/>
            <person name="Ramadhar T.R."/>
            <person name="Lekbua A."/>
            <person name="Mroue N."/>
            <person name="Liston C."/>
            <person name="Stewart E.J."/>
            <person name="Dubin M.J."/>
            <person name="Zengler K."/>
            <person name="Knight R."/>
            <person name="Gilbert J.A."/>
            <person name="Clardy J."/>
            <person name="Lewis K."/>
        </authorList>
    </citation>
    <scope>NUCLEOTIDE SEQUENCE [LARGE SCALE GENOMIC DNA]</scope>
    <source>
        <strain evidence="8 9">KLE1738</strain>
    </source>
</reference>
<evidence type="ECO:0000256" key="6">
    <source>
        <dbReference type="SAM" id="Coils"/>
    </source>
</evidence>
<evidence type="ECO:0000313" key="8">
    <source>
        <dbReference type="EMBL" id="RFT05830.1"/>
    </source>
</evidence>
<proteinExistence type="inferred from homology"/>
<dbReference type="FunFam" id="1.10.132.20:FF:000001">
    <property type="entry name" value="Ribosome-recycling factor"/>
    <property type="match status" value="1"/>
</dbReference>
<dbReference type="PANTHER" id="PTHR20982:SF3">
    <property type="entry name" value="MITOCHONDRIAL RIBOSOME RECYCLING FACTOR PSEUDO 1"/>
    <property type="match status" value="1"/>
</dbReference>
<dbReference type="OrthoDB" id="9804006at2"/>
<dbReference type="PANTHER" id="PTHR20982">
    <property type="entry name" value="RIBOSOME RECYCLING FACTOR"/>
    <property type="match status" value="1"/>
</dbReference>
<dbReference type="SUPFAM" id="SSF55194">
    <property type="entry name" value="Ribosome recycling factor, RRF"/>
    <property type="match status" value="1"/>
</dbReference>
<evidence type="ECO:0000256" key="5">
    <source>
        <dbReference type="HAMAP-Rule" id="MF_00040"/>
    </source>
</evidence>
<organism evidence="8 9">
    <name type="scientific">Evtepia gabavorous</name>
    <dbReference type="NCBI Taxonomy" id="2211183"/>
    <lineage>
        <taxon>Bacteria</taxon>
        <taxon>Bacillati</taxon>
        <taxon>Bacillota</taxon>
        <taxon>Clostridia</taxon>
        <taxon>Eubacteriales</taxon>
        <taxon>Evtepia</taxon>
    </lineage>
</organism>
<dbReference type="Proteomes" id="UP000260649">
    <property type="component" value="Unassembled WGS sequence"/>
</dbReference>
<evidence type="ECO:0000256" key="3">
    <source>
        <dbReference type="ARBA" id="ARBA00022490"/>
    </source>
</evidence>
<accession>A0A3E2B195</accession>
<dbReference type="CDD" id="cd00520">
    <property type="entry name" value="RRF"/>
    <property type="match status" value="1"/>
</dbReference>
<dbReference type="GO" id="GO:0043023">
    <property type="term" value="F:ribosomal large subunit binding"/>
    <property type="evidence" value="ECO:0007669"/>
    <property type="project" value="TreeGrafter"/>
</dbReference>
<keyword evidence="3 5" id="KW-0963">Cytoplasm</keyword>
<protein>
    <recommendedName>
        <fullName evidence="5">Ribosome-recycling factor</fullName>
        <shortName evidence="5">RRF</shortName>
    </recommendedName>
    <alternativeName>
        <fullName evidence="5">Ribosome-releasing factor</fullName>
    </alternativeName>
</protein>
<comment type="similarity">
    <text evidence="2 5">Belongs to the RRF family.</text>
</comment>
<dbReference type="FunFam" id="3.30.1360.40:FF:000001">
    <property type="entry name" value="Ribosome-recycling factor"/>
    <property type="match status" value="1"/>
</dbReference>
<name>A0A3E2B195_9FIRM</name>
<dbReference type="Gene3D" id="3.30.1360.40">
    <property type="match status" value="1"/>
</dbReference>
<dbReference type="GO" id="GO:0005737">
    <property type="term" value="C:cytoplasm"/>
    <property type="evidence" value="ECO:0007669"/>
    <property type="project" value="UniProtKB-SubCell"/>
</dbReference>
<dbReference type="Gene3D" id="1.10.132.20">
    <property type="entry name" value="Ribosome-recycling factor"/>
    <property type="match status" value="1"/>
</dbReference>
<gene>
    <name evidence="5" type="primary">frr</name>
    <name evidence="8" type="ORF">DV520_10635</name>
</gene>
<dbReference type="NCBIfam" id="TIGR00496">
    <property type="entry name" value="frr"/>
    <property type="match status" value="1"/>
</dbReference>
<evidence type="ECO:0000256" key="2">
    <source>
        <dbReference type="ARBA" id="ARBA00005912"/>
    </source>
</evidence>
<dbReference type="GO" id="GO:0006415">
    <property type="term" value="P:translational termination"/>
    <property type="evidence" value="ECO:0007669"/>
    <property type="project" value="UniProtKB-UniRule"/>
</dbReference>
<comment type="subcellular location">
    <subcellularLocation>
        <location evidence="1 5">Cytoplasm</location>
    </subcellularLocation>
</comment>
<dbReference type="EMBL" id="QQRQ01000026">
    <property type="protein sequence ID" value="RFT05830.1"/>
    <property type="molecule type" value="Genomic_DNA"/>
</dbReference>
<dbReference type="HAMAP" id="MF_00040">
    <property type="entry name" value="RRF"/>
    <property type="match status" value="1"/>
</dbReference>
<dbReference type="Pfam" id="PF01765">
    <property type="entry name" value="RRF"/>
    <property type="match status" value="1"/>
</dbReference>
<feature type="coiled-coil region" evidence="6">
    <location>
        <begin position="138"/>
        <end position="165"/>
    </location>
</feature>
<dbReference type="AlphaFoldDB" id="A0A3E2B195"/>
<dbReference type="GeneID" id="97996191"/>
<evidence type="ECO:0000259" key="7">
    <source>
        <dbReference type="Pfam" id="PF01765"/>
    </source>
</evidence>
<comment type="function">
    <text evidence="5">Responsible for the release of ribosomes from messenger RNA at the termination of protein biosynthesis. May increase the efficiency of translation by recycling ribosomes from one round of translation to another.</text>
</comment>
<evidence type="ECO:0000256" key="1">
    <source>
        <dbReference type="ARBA" id="ARBA00004496"/>
    </source>
</evidence>
<comment type="caution">
    <text evidence="8">The sequence shown here is derived from an EMBL/GenBank/DDBJ whole genome shotgun (WGS) entry which is preliminary data.</text>
</comment>
<keyword evidence="9" id="KW-1185">Reference proteome</keyword>
<keyword evidence="4 5" id="KW-0648">Protein biosynthesis</keyword>
<keyword evidence="6" id="KW-0175">Coiled coil</keyword>
<feature type="domain" description="Ribosome recycling factor" evidence="7">
    <location>
        <begin position="21"/>
        <end position="182"/>
    </location>
</feature>
<evidence type="ECO:0000256" key="4">
    <source>
        <dbReference type="ARBA" id="ARBA00022917"/>
    </source>
</evidence>
<dbReference type="RefSeq" id="WP_021920067.1">
    <property type="nucleotide sequence ID" value="NZ_CAKXKJ010000029.1"/>
</dbReference>